<dbReference type="CDD" id="cd04678">
    <property type="entry name" value="NUDIX_MTH2_Nudt15"/>
    <property type="match status" value="1"/>
</dbReference>
<accession>A0ABQ2TAS5</accession>
<feature type="domain" description="Nudix hydrolase" evidence="4">
    <location>
        <begin position="407"/>
        <end position="535"/>
    </location>
</feature>
<feature type="region of interest" description="Disordered" evidence="3">
    <location>
        <begin position="1"/>
        <end position="22"/>
    </location>
</feature>
<organism evidence="5 6">
    <name type="scientific">Streptomyces badius</name>
    <dbReference type="NCBI Taxonomy" id="1941"/>
    <lineage>
        <taxon>Bacteria</taxon>
        <taxon>Bacillati</taxon>
        <taxon>Actinomycetota</taxon>
        <taxon>Actinomycetes</taxon>
        <taxon>Kitasatosporales</taxon>
        <taxon>Streptomycetaceae</taxon>
        <taxon>Streptomyces</taxon>
    </lineage>
</organism>
<dbReference type="Gene3D" id="2.30.130.30">
    <property type="entry name" value="Hypothetical protein"/>
    <property type="match status" value="1"/>
</dbReference>
<comment type="cofactor">
    <cofactor evidence="1">
        <name>Mg(2+)</name>
        <dbReference type="ChEBI" id="CHEBI:18420"/>
    </cofactor>
</comment>
<evidence type="ECO:0000256" key="3">
    <source>
        <dbReference type="SAM" id="MobiDB-lite"/>
    </source>
</evidence>
<evidence type="ECO:0000259" key="4">
    <source>
        <dbReference type="PROSITE" id="PS51462"/>
    </source>
</evidence>
<gene>
    <name evidence="5" type="ORF">GCM10010253_40100</name>
</gene>
<dbReference type="Gene3D" id="3.90.79.10">
    <property type="entry name" value="Nucleoside Triphosphate Pyrophosphohydrolase"/>
    <property type="match status" value="1"/>
</dbReference>
<evidence type="ECO:0000313" key="5">
    <source>
        <dbReference type="EMBL" id="GGS61412.1"/>
    </source>
</evidence>
<dbReference type="Pfam" id="PF00293">
    <property type="entry name" value="NUDIX"/>
    <property type="match status" value="1"/>
</dbReference>
<keyword evidence="6" id="KW-1185">Reference proteome</keyword>
<proteinExistence type="predicted"/>
<evidence type="ECO:0000256" key="2">
    <source>
        <dbReference type="ARBA" id="ARBA00022801"/>
    </source>
</evidence>
<dbReference type="SUPFAM" id="SSF88697">
    <property type="entry name" value="PUA domain-like"/>
    <property type="match status" value="1"/>
</dbReference>
<dbReference type="InterPro" id="IPR041698">
    <property type="entry name" value="Methyltransf_25"/>
</dbReference>
<dbReference type="CDD" id="cd02440">
    <property type="entry name" value="AdoMet_MTases"/>
    <property type="match status" value="1"/>
</dbReference>
<protein>
    <recommendedName>
        <fullName evidence="4">Nudix hydrolase domain-containing protein</fullName>
    </recommendedName>
</protein>
<sequence length="552" mass="60253">MPHHTQQAVPAVPSPSAGDPPAEHHLHLVRRYYRQVEAGRKTIEARVAMPNRRDISIGDTVVFHDRNSGREIDVIVQRVTSYRSFEELLRSEDTARIDPDGQPGDGELLASLRGIHPPAKEAMGVFAFAFDHRPARPGRSMPMTAEAYATPDTQRIPQEETVLAEDTNTRAWQIYGQRQLDRAASPPIPDRLGWTPWDGIGPGAEVLGDVTGRRVLDIGSGAGHHAVHLARARGARVTGIELSPTQHERAVSAHSDVDGVEFAQADVAEYLAEAEPFDAAYAIGTLAFVDPHRSLPALRDGLRPGAPLILSLLHTDLHGLGPSTEVAPREQMILLRDDPPLPTQMWVLAPQLWEDLLTEYGFRVDAIDLFPHPAEDASVVQQLIRARRLPDRPARVSSRPRSTRAPAAHAAVGVGAILLSEQGILLGRHQRGTLELPGGSVEGYGESFEDAVVRELAEETGLVARTSDVELLGTLVDHVGGVLRVTVGARVRTWQGQPLTQPDESVGEWAWYPLDQLPDGLFVCSAQILTAWRPDLPIDHPPAHFTAFAPGR</sequence>
<dbReference type="InterPro" id="IPR015947">
    <property type="entry name" value="PUA-like_sf"/>
</dbReference>
<dbReference type="InterPro" id="IPR015797">
    <property type="entry name" value="NUDIX_hydrolase-like_dom_sf"/>
</dbReference>
<dbReference type="InterPro" id="IPR029063">
    <property type="entry name" value="SAM-dependent_MTases_sf"/>
</dbReference>
<evidence type="ECO:0000256" key="1">
    <source>
        <dbReference type="ARBA" id="ARBA00001946"/>
    </source>
</evidence>
<evidence type="ECO:0000313" key="6">
    <source>
        <dbReference type="Proteomes" id="UP000659767"/>
    </source>
</evidence>
<keyword evidence="2" id="KW-0378">Hydrolase</keyword>
<comment type="caution">
    <text evidence="5">The sequence shown here is derived from an EMBL/GenBank/DDBJ whole genome shotgun (WGS) entry which is preliminary data.</text>
</comment>
<dbReference type="SUPFAM" id="SSF53335">
    <property type="entry name" value="S-adenosyl-L-methionine-dependent methyltransferases"/>
    <property type="match status" value="1"/>
</dbReference>
<dbReference type="SUPFAM" id="SSF55811">
    <property type="entry name" value="Nudix"/>
    <property type="match status" value="1"/>
</dbReference>
<dbReference type="Pfam" id="PF13649">
    <property type="entry name" value="Methyltransf_25"/>
    <property type="match status" value="1"/>
</dbReference>
<dbReference type="PANTHER" id="PTHR43046">
    <property type="entry name" value="GDP-MANNOSE MANNOSYL HYDROLASE"/>
    <property type="match status" value="1"/>
</dbReference>
<dbReference type="PANTHER" id="PTHR43046:SF2">
    <property type="entry name" value="8-OXO-DGTP DIPHOSPHATASE-RELATED"/>
    <property type="match status" value="1"/>
</dbReference>
<dbReference type="EMBL" id="BMSZ01000011">
    <property type="protein sequence ID" value="GGS61412.1"/>
    <property type="molecule type" value="Genomic_DNA"/>
</dbReference>
<dbReference type="InterPro" id="IPR000086">
    <property type="entry name" value="NUDIX_hydrolase_dom"/>
</dbReference>
<dbReference type="Proteomes" id="UP000659767">
    <property type="component" value="Unassembled WGS sequence"/>
</dbReference>
<dbReference type="PROSITE" id="PS51462">
    <property type="entry name" value="NUDIX"/>
    <property type="match status" value="1"/>
</dbReference>
<dbReference type="Gene3D" id="3.40.50.150">
    <property type="entry name" value="Vaccinia Virus protein VP39"/>
    <property type="match status" value="1"/>
</dbReference>
<name>A0ABQ2TAS5_STRBA</name>
<reference evidence="6" key="1">
    <citation type="journal article" date="2019" name="Int. J. Syst. Evol. Microbiol.">
        <title>The Global Catalogue of Microorganisms (GCM) 10K type strain sequencing project: providing services to taxonomists for standard genome sequencing and annotation.</title>
        <authorList>
            <consortium name="The Broad Institute Genomics Platform"/>
            <consortium name="The Broad Institute Genome Sequencing Center for Infectious Disease"/>
            <person name="Wu L."/>
            <person name="Ma J."/>
        </authorList>
    </citation>
    <scope>NUCLEOTIDE SEQUENCE [LARGE SCALE GENOMIC DNA]</scope>
    <source>
        <strain evidence="6">JCM 4350</strain>
    </source>
</reference>